<dbReference type="RefSeq" id="XP_024578514.1">
    <property type="nucleotide sequence ID" value="XM_024727993.1"/>
</dbReference>
<sequence length="52" mass="6176">MATHVANHKRKCIWMVSLWTTTRRGNDFVPSYVVLRLLSHECHKKLKQRLGE</sequence>
<keyword evidence="2" id="KW-1185">Reference proteome</keyword>
<proteinExistence type="predicted"/>
<name>A0A0P1AMZ0_PLAHL</name>
<protein>
    <submittedName>
        <fullName evidence="1">Uncharacterized protein</fullName>
    </submittedName>
</protein>
<dbReference type="GeneID" id="36407499"/>
<dbReference type="AlphaFoldDB" id="A0A0P1AMZ0"/>
<evidence type="ECO:0000313" key="2">
    <source>
        <dbReference type="Proteomes" id="UP000054928"/>
    </source>
</evidence>
<dbReference type="Proteomes" id="UP000054928">
    <property type="component" value="Unassembled WGS sequence"/>
</dbReference>
<organism evidence="1 2">
    <name type="scientific">Plasmopara halstedii</name>
    <name type="common">Downy mildew of sunflower</name>
    <dbReference type="NCBI Taxonomy" id="4781"/>
    <lineage>
        <taxon>Eukaryota</taxon>
        <taxon>Sar</taxon>
        <taxon>Stramenopiles</taxon>
        <taxon>Oomycota</taxon>
        <taxon>Peronosporomycetes</taxon>
        <taxon>Peronosporales</taxon>
        <taxon>Peronosporaceae</taxon>
        <taxon>Plasmopara</taxon>
    </lineage>
</organism>
<evidence type="ECO:0000313" key="1">
    <source>
        <dbReference type="EMBL" id="CEG42145.1"/>
    </source>
</evidence>
<accession>A0A0P1AMZ0</accession>
<dbReference type="EMBL" id="CCYD01000610">
    <property type="protein sequence ID" value="CEG42145.1"/>
    <property type="molecule type" value="Genomic_DNA"/>
</dbReference>
<reference evidence="2" key="1">
    <citation type="submission" date="2014-09" db="EMBL/GenBank/DDBJ databases">
        <authorList>
            <person name="Sharma Rahul"/>
            <person name="Thines Marco"/>
        </authorList>
    </citation>
    <scope>NUCLEOTIDE SEQUENCE [LARGE SCALE GENOMIC DNA]</scope>
</reference>